<proteinExistence type="inferred from homology"/>
<dbReference type="Gene3D" id="3.40.50.300">
    <property type="entry name" value="P-loop containing nucleotide triphosphate hydrolases"/>
    <property type="match status" value="1"/>
</dbReference>
<evidence type="ECO:0000256" key="2">
    <source>
        <dbReference type="ARBA" id="ARBA00022741"/>
    </source>
</evidence>
<protein>
    <recommendedName>
        <fullName evidence="8">Translation factor GUF1 homolog, mitochondrial</fullName>
        <ecNumber evidence="8">3.6.5.n1</ecNumber>
    </recommendedName>
    <alternativeName>
        <fullName evidence="8">Elongation factor 4 homolog</fullName>
        <shortName evidence="8">EF-4</shortName>
    </alternativeName>
    <alternativeName>
        <fullName evidence="8">GTPase GUF1 homolog</fullName>
    </alternativeName>
    <alternativeName>
        <fullName evidence="8">Ribosomal back-translocase</fullName>
    </alternativeName>
</protein>
<dbReference type="InterPro" id="IPR013842">
    <property type="entry name" value="LepA_CTD"/>
</dbReference>
<feature type="binding site" evidence="8">
    <location>
        <begin position="226"/>
        <end position="230"/>
    </location>
    <ligand>
        <name>GTP</name>
        <dbReference type="ChEBI" id="CHEBI:37565"/>
    </ligand>
</feature>
<dbReference type="NCBIfam" id="TIGR00231">
    <property type="entry name" value="small_GTP"/>
    <property type="match status" value="1"/>
</dbReference>
<dbReference type="FunFam" id="3.30.70.870:FF:000004">
    <property type="entry name" value="Translation factor GUF1, mitochondrial"/>
    <property type="match status" value="1"/>
</dbReference>
<dbReference type="EC" id="3.6.5.n1" evidence="8"/>
<dbReference type="GO" id="GO:0005743">
    <property type="term" value="C:mitochondrial inner membrane"/>
    <property type="evidence" value="ECO:0007669"/>
    <property type="project" value="UniProtKB-SubCell"/>
</dbReference>
<gene>
    <name evidence="10" type="ORF">CVIRNUC_006296</name>
</gene>
<evidence type="ECO:0000313" key="10">
    <source>
        <dbReference type="EMBL" id="CAK0783101.1"/>
    </source>
</evidence>
<dbReference type="FunFam" id="3.30.70.240:FF:000007">
    <property type="entry name" value="Translation factor GUF1, mitochondrial"/>
    <property type="match status" value="1"/>
</dbReference>
<dbReference type="Gene3D" id="3.30.70.2570">
    <property type="entry name" value="Elongation factor 4, C-terminal domain"/>
    <property type="match status" value="1"/>
</dbReference>
<feature type="binding site" evidence="8">
    <location>
        <begin position="162"/>
        <end position="169"/>
    </location>
    <ligand>
        <name>GTP</name>
        <dbReference type="ChEBI" id="CHEBI:37565"/>
    </ligand>
</feature>
<evidence type="ECO:0000259" key="9">
    <source>
        <dbReference type="PROSITE" id="PS51722"/>
    </source>
</evidence>
<evidence type="ECO:0000256" key="7">
    <source>
        <dbReference type="ARBA" id="ARBA00023136"/>
    </source>
</evidence>
<dbReference type="PROSITE" id="PS00301">
    <property type="entry name" value="G_TR_1"/>
    <property type="match status" value="1"/>
</dbReference>
<dbReference type="GO" id="GO:0097177">
    <property type="term" value="F:mitochondrial ribosome binding"/>
    <property type="evidence" value="ECO:0007669"/>
    <property type="project" value="TreeGrafter"/>
</dbReference>
<comment type="similarity">
    <text evidence="1">Belongs to the TRAFAC class translation factor GTPase superfamily. Classic translation factor GTPase family. LepA subfamily.</text>
</comment>
<reference evidence="10 11" key="1">
    <citation type="submission" date="2023-10" db="EMBL/GenBank/DDBJ databases">
        <authorList>
            <person name="Maclean D."/>
            <person name="Macfadyen A."/>
        </authorList>
    </citation>
    <scope>NUCLEOTIDE SEQUENCE [LARGE SCALE GENOMIC DNA]</scope>
</reference>
<comment type="catalytic activity">
    <reaction evidence="8">
        <text>GTP + H2O = GDP + phosphate + H(+)</text>
        <dbReference type="Rhea" id="RHEA:19669"/>
        <dbReference type="ChEBI" id="CHEBI:15377"/>
        <dbReference type="ChEBI" id="CHEBI:15378"/>
        <dbReference type="ChEBI" id="CHEBI:37565"/>
        <dbReference type="ChEBI" id="CHEBI:43474"/>
        <dbReference type="ChEBI" id="CHEBI:58189"/>
        <dbReference type="EC" id="3.6.5.n1"/>
    </reaction>
</comment>
<evidence type="ECO:0000313" key="11">
    <source>
        <dbReference type="Proteomes" id="UP001314263"/>
    </source>
</evidence>
<evidence type="ECO:0000256" key="8">
    <source>
        <dbReference type="HAMAP-Rule" id="MF_03137"/>
    </source>
</evidence>
<dbReference type="InterPro" id="IPR038363">
    <property type="entry name" value="LepA_C_sf"/>
</dbReference>
<dbReference type="CDD" id="cd03699">
    <property type="entry name" value="EF4_II"/>
    <property type="match status" value="1"/>
</dbReference>
<dbReference type="NCBIfam" id="TIGR01393">
    <property type="entry name" value="lepA"/>
    <property type="match status" value="1"/>
</dbReference>
<comment type="similarity">
    <text evidence="8">Belongs to the GTP-binding elongation factor family. LepA subfamily.</text>
</comment>
<dbReference type="PANTHER" id="PTHR43512:SF7">
    <property type="entry name" value="TRANSLATION FACTOR GUF1, MITOCHONDRIAL"/>
    <property type="match status" value="1"/>
</dbReference>
<keyword evidence="5 8" id="KW-0496">Mitochondrion</keyword>
<evidence type="ECO:0000256" key="5">
    <source>
        <dbReference type="ARBA" id="ARBA00023128"/>
    </source>
</evidence>
<dbReference type="Pfam" id="PF00679">
    <property type="entry name" value="EFG_C"/>
    <property type="match status" value="1"/>
</dbReference>
<keyword evidence="2 8" id="KW-0547">Nucleotide-binding</keyword>
<feature type="binding site" evidence="8">
    <location>
        <begin position="280"/>
        <end position="283"/>
    </location>
    <ligand>
        <name>GTP</name>
        <dbReference type="ChEBI" id="CHEBI:37565"/>
    </ligand>
</feature>
<evidence type="ECO:0000256" key="6">
    <source>
        <dbReference type="ARBA" id="ARBA00023134"/>
    </source>
</evidence>
<keyword evidence="6 8" id="KW-0342">GTP-binding</keyword>
<dbReference type="PRINTS" id="PR00315">
    <property type="entry name" value="ELONGATNFCT"/>
</dbReference>
<keyword evidence="8" id="KW-0648">Protein biosynthesis</keyword>
<dbReference type="FunFam" id="3.40.50.300:FF:000078">
    <property type="entry name" value="Elongation factor 4"/>
    <property type="match status" value="1"/>
</dbReference>
<dbReference type="GO" id="GO:0045727">
    <property type="term" value="P:positive regulation of translation"/>
    <property type="evidence" value="ECO:0007669"/>
    <property type="project" value="UniProtKB-UniRule"/>
</dbReference>
<keyword evidence="4 8" id="KW-0378">Hydrolase</keyword>
<dbReference type="PANTHER" id="PTHR43512">
    <property type="entry name" value="TRANSLATION FACTOR GUF1-RELATED"/>
    <property type="match status" value="1"/>
</dbReference>
<comment type="function">
    <text evidence="8">Promotes mitochondrial protein synthesis. May act as a fidelity factor of the translation reaction, by catalyzing a one-codon backward translocation of tRNAs on improperly translocated ribosomes. Binds to mitochondrial ribosomes in a GTP-dependent manner.</text>
</comment>
<dbReference type="InterPro" id="IPR027417">
    <property type="entry name" value="P-loop_NTPase"/>
</dbReference>
<dbReference type="InterPro" id="IPR035654">
    <property type="entry name" value="LepA_IV"/>
</dbReference>
<dbReference type="InterPro" id="IPR000795">
    <property type="entry name" value="T_Tr_GTP-bd_dom"/>
</dbReference>
<dbReference type="InterPro" id="IPR031157">
    <property type="entry name" value="G_TR_CS"/>
</dbReference>
<evidence type="ECO:0000256" key="4">
    <source>
        <dbReference type="ARBA" id="ARBA00022801"/>
    </source>
</evidence>
<dbReference type="FunFam" id="2.40.30.10:FF:000015">
    <property type="entry name" value="Translation factor GUF1, mitochondrial"/>
    <property type="match status" value="1"/>
</dbReference>
<dbReference type="Gene3D" id="2.40.30.10">
    <property type="entry name" value="Translation factors"/>
    <property type="match status" value="1"/>
</dbReference>
<dbReference type="EMBL" id="CAUYUE010000008">
    <property type="protein sequence ID" value="CAK0783101.1"/>
    <property type="molecule type" value="Genomic_DNA"/>
</dbReference>
<evidence type="ECO:0000256" key="3">
    <source>
        <dbReference type="ARBA" id="ARBA00022792"/>
    </source>
</evidence>
<accession>A0AAV1I894</accession>
<feature type="domain" description="Tr-type G" evidence="9">
    <location>
        <begin position="153"/>
        <end position="333"/>
    </location>
</feature>
<dbReference type="HAMAP" id="MF_00071">
    <property type="entry name" value="LepA"/>
    <property type="match status" value="1"/>
</dbReference>
<dbReference type="InterPro" id="IPR006297">
    <property type="entry name" value="EF-4"/>
</dbReference>
<dbReference type="Gene3D" id="3.30.70.240">
    <property type="match status" value="1"/>
</dbReference>
<dbReference type="CDD" id="cd16260">
    <property type="entry name" value="EF4_III"/>
    <property type="match status" value="1"/>
</dbReference>
<dbReference type="InterPro" id="IPR035647">
    <property type="entry name" value="EFG_III/V"/>
</dbReference>
<dbReference type="GO" id="GO:0006412">
    <property type="term" value="P:translation"/>
    <property type="evidence" value="ECO:0007669"/>
    <property type="project" value="UniProtKB-KW"/>
</dbReference>
<evidence type="ECO:0000256" key="1">
    <source>
        <dbReference type="ARBA" id="ARBA00005454"/>
    </source>
</evidence>
<dbReference type="SUPFAM" id="SSF52540">
    <property type="entry name" value="P-loop containing nucleoside triphosphate hydrolases"/>
    <property type="match status" value="1"/>
</dbReference>
<dbReference type="CDD" id="cd03709">
    <property type="entry name" value="lepA_C"/>
    <property type="match status" value="1"/>
</dbReference>
<dbReference type="Proteomes" id="UP001314263">
    <property type="component" value="Unassembled WGS sequence"/>
</dbReference>
<name>A0AAV1I894_9CHLO</name>
<organism evidence="10 11">
    <name type="scientific">Coccomyxa viridis</name>
    <dbReference type="NCBI Taxonomy" id="1274662"/>
    <lineage>
        <taxon>Eukaryota</taxon>
        <taxon>Viridiplantae</taxon>
        <taxon>Chlorophyta</taxon>
        <taxon>core chlorophytes</taxon>
        <taxon>Trebouxiophyceae</taxon>
        <taxon>Trebouxiophyceae incertae sedis</taxon>
        <taxon>Coccomyxaceae</taxon>
        <taxon>Coccomyxa</taxon>
    </lineage>
</organism>
<comment type="subcellular location">
    <subcellularLocation>
        <location evidence="8">Mitochondrion inner membrane</location>
        <topology evidence="8">Peripheral membrane protein</topology>
        <orientation evidence="8">Matrix side</orientation>
    </subcellularLocation>
</comment>
<dbReference type="Pfam" id="PF00009">
    <property type="entry name" value="GTP_EFTU"/>
    <property type="match status" value="1"/>
</dbReference>
<dbReference type="GO" id="GO:0003924">
    <property type="term" value="F:GTPase activity"/>
    <property type="evidence" value="ECO:0007669"/>
    <property type="project" value="UniProtKB-UniRule"/>
</dbReference>
<dbReference type="AlphaFoldDB" id="A0AAV1I894"/>
<keyword evidence="11" id="KW-1185">Reference proteome</keyword>
<keyword evidence="3 8" id="KW-0999">Mitochondrion inner membrane</keyword>
<dbReference type="FunFam" id="3.30.70.2570:FF:000001">
    <property type="entry name" value="Translation factor GUF1, mitochondrial"/>
    <property type="match status" value="1"/>
</dbReference>
<dbReference type="InterPro" id="IPR000640">
    <property type="entry name" value="EFG_V-like"/>
</dbReference>
<dbReference type="GO" id="GO:0005759">
    <property type="term" value="C:mitochondrial matrix"/>
    <property type="evidence" value="ECO:0007669"/>
    <property type="project" value="UniProtKB-UniRule"/>
</dbReference>
<dbReference type="SUPFAM" id="SSF54980">
    <property type="entry name" value="EF-G C-terminal domain-like"/>
    <property type="match status" value="2"/>
</dbReference>
<dbReference type="CDD" id="cd01890">
    <property type="entry name" value="LepA"/>
    <property type="match status" value="1"/>
</dbReference>
<dbReference type="InterPro" id="IPR005225">
    <property type="entry name" value="Small_GTP-bd"/>
</dbReference>
<dbReference type="Gene3D" id="3.30.70.870">
    <property type="entry name" value="Elongation Factor G (Translational Gtpase), domain 3"/>
    <property type="match status" value="1"/>
</dbReference>
<comment type="caution">
    <text evidence="10">The sequence shown here is derived from an EMBL/GenBank/DDBJ whole genome shotgun (WGS) entry which is preliminary data.</text>
</comment>
<dbReference type="PROSITE" id="PS51722">
    <property type="entry name" value="G_TR_2"/>
    <property type="match status" value="1"/>
</dbReference>
<keyword evidence="7 8" id="KW-0472">Membrane</keyword>
<dbReference type="Pfam" id="PF06421">
    <property type="entry name" value="LepA_C"/>
    <property type="match status" value="1"/>
</dbReference>
<dbReference type="GO" id="GO:0005525">
    <property type="term" value="F:GTP binding"/>
    <property type="evidence" value="ECO:0007669"/>
    <property type="project" value="UniProtKB-UniRule"/>
</dbReference>
<sequence length="743" mass="81008">MFISRHALKRLQFQRSALSETFLGALSLCYPQQAAYALSSDSLAESAPADSLDTAVTEHTSVALASPTDSAPQALCSEDSCAAWRHAPGIKGVTLAGQRFQEELRRPEGSSRQPGRVQCRSFSAQALPSKQSDEAEPQGFVRGGYSVEQFPPDKVRNFSIIAHVDHGKSTLADRLLEMTGAIPRGGRAQYLDKLQVERERGITVKAQTVSLVYSHKGEDYLVNLVDTPGHVDFSYEVSRSLAACQGALLLVDAAQGIQAQTVANFYLAFDLELSIVPVLNKIDLPAAEPEKVAEQVQQVFDIPADRCLLTSAKTGKGLDAILPAIIEYIPPPKGRPDGLLKLLLFDAYHDEYRGVICLVEVIDGVLRKGDRVTACSTGENYEILEVGLLTPDPAATQQLRTGQVGYVITGMKSTRAARLGDTWHLLKQPVEPLPGFKPIKSMVFAGLYPVSNADFDALASAVERLTLNDASVAVKRENSTALGAGFRCGYLGLLHMEVFHQRLHQEYGASIITTTPTVPYSLKHADGSTEEIQNPSQFPLGKKLAGIFEPTVEATIITPTPHVGAIMQLAQGRRGEMTEHALLGPERTLLKYTLPLAELGGNFYDSLKSITSGYASFDYEAGQQRRADLVRLDLLLNGEPIDALARVVHREKAQKVGAAMCAAMKDQLSRQMFEVVIQAAANGKIIARETMKAFRKNVLAKCYGGDVSRKRKLLEKQKEGKARMRRVGSVDLPQAVFHSLMRT</sequence>